<dbReference type="Proteomes" id="UP000001933">
    <property type="component" value="Chromosome"/>
</dbReference>
<feature type="transmembrane region" description="Helical" evidence="1">
    <location>
        <begin position="80"/>
        <end position="97"/>
    </location>
</feature>
<reference evidence="2 3" key="1">
    <citation type="journal article" date="2007" name="Proc. Natl. Acad. Sci. U.S.A.">
        <title>The genome of Syntrophus aciditrophicus: life at the thermodynamic limit of microbial growth.</title>
        <authorList>
            <person name="McInerney M.J."/>
            <person name="Rohlin L."/>
            <person name="Mouttaki H."/>
            <person name="Kim U."/>
            <person name="Krupp R.S."/>
            <person name="Rios-Hernandez L."/>
            <person name="Sieber J."/>
            <person name="Struchtemeyer C.G."/>
            <person name="Bhattacharyya A."/>
            <person name="Campbell J.W."/>
            <person name="Gunsalus R.P."/>
        </authorList>
    </citation>
    <scope>NUCLEOTIDE SEQUENCE [LARGE SCALE GENOMIC DNA]</scope>
    <source>
        <strain evidence="2 3">SB</strain>
    </source>
</reference>
<feature type="transmembrane region" description="Helical" evidence="1">
    <location>
        <begin position="143"/>
        <end position="163"/>
    </location>
</feature>
<feature type="transmembrane region" description="Helical" evidence="1">
    <location>
        <begin position="49"/>
        <end position="68"/>
    </location>
</feature>
<dbReference type="eggNOG" id="COG2865">
    <property type="taxonomic scope" value="Bacteria"/>
</dbReference>
<evidence type="ECO:0000256" key="1">
    <source>
        <dbReference type="SAM" id="Phobius"/>
    </source>
</evidence>
<sequence length="242" mass="28475">MKSNWRRTMEYEEEKTTMSVASGIHKWMVRILLAIMIIEWGLLIAEQQWLSASMVFLIIAFVISPEILRKRFDVTIPTEFQILAIIFVFAALFLGEVRSFYARFWWWDIVLHTSSGLLLGIVGFLLVYVLNEHKRTDFHLHPRFVAFFAFSFAVAAGALWEIFEFSMDQILGTNMQKTMLEDPSGLTDTMWDLIVDVLGAFAISMFGWWFMKQGQRSFIEDWIQKFIDKNPKFFSPKKLFHR</sequence>
<keyword evidence="1" id="KW-0812">Transmembrane</keyword>
<keyword evidence="3" id="KW-1185">Reference proteome</keyword>
<accession>Q2LV47</accession>
<evidence type="ECO:0000313" key="2">
    <source>
        <dbReference type="EMBL" id="ABC77959.1"/>
    </source>
</evidence>
<dbReference type="InParanoid" id="Q2LV47"/>
<keyword evidence="1" id="KW-1133">Transmembrane helix</keyword>
<feature type="transmembrane region" description="Helical" evidence="1">
    <location>
        <begin position="189"/>
        <end position="210"/>
    </location>
</feature>
<dbReference type="InterPro" id="IPR014509">
    <property type="entry name" value="YjdF-like"/>
</dbReference>
<protein>
    <submittedName>
        <fullName evidence="2">Hypothetical membrane protein</fullName>
    </submittedName>
</protein>
<organism evidence="2 3">
    <name type="scientific">Syntrophus aciditrophicus (strain SB)</name>
    <dbReference type="NCBI Taxonomy" id="56780"/>
    <lineage>
        <taxon>Bacteria</taxon>
        <taxon>Pseudomonadati</taxon>
        <taxon>Thermodesulfobacteriota</taxon>
        <taxon>Syntrophia</taxon>
        <taxon>Syntrophales</taxon>
        <taxon>Syntrophaceae</taxon>
        <taxon>Syntrophus</taxon>
    </lineage>
</organism>
<dbReference type="Pfam" id="PF09997">
    <property type="entry name" value="DUF2238"/>
    <property type="match status" value="1"/>
</dbReference>
<dbReference type="HOGENOM" id="CLU_070751_3_0_7"/>
<dbReference type="AlphaFoldDB" id="Q2LV47"/>
<gene>
    <name evidence="2" type="ORF">SYN_00670</name>
</gene>
<keyword evidence="1" id="KW-0472">Membrane</keyword>
<dbReference type="STRING" id="56780.SYN_00670"/>
<feature type="transmembrane region" description="Helical" evidence="1">
    <location>
        <begin position="109"/>
        <end position="131"/>
    </location>
</feature>
<name>Q2LV47_SYNAS</name>
<dbReference type="KEGG" id="sat:SYN_00670"/>
<dbReference type="EMBL" id="CP000252">
    <property type="protein sequence ID" value="ABC77959.1"/>
    <property type="molecule type" value="Genomic_DNA"/>
</dbReference>
<feature type="transmembrane region" description="Helical" evidence="1">
    <location>
        <begin position="27"/>
        <end position="43"/>
    </location>
</feature>
<evidence type="ECO:0000313" key="3">
    <source>
        <dbReference type="Proteomes" id="UP000001933"/>
    </source>
</evidence>
<proteinExistence type="predicted"/>